<accession>A0A2D1QMF7</accession>
<proteinExistence type="predicted"/>
<sequence length="38" mass="4412">MLRMTMLFMVMTSQSGDRVTKLHITMDAAQEKINKLLK</sequence>
<evidence type="ECO:0000313" key="1">
    <source>
        <dbReference type="EMBL" id="ATP11589.1"/>
    </source>
</evidence>
<dbReference type="AlphaFoldDB" id="A0A2D1QMF7"/>
<evidence type="ECO:0000313" key="2">
    <source>
        <dbReference type="Proteomes" id="UP000222916"/>
    </source>
</evidence>
<dbReference type="Proteomes" id="UP000222916">
    <property type="component" value="Chromosome"/>
</dbReference>
<dbReference type="EMBL" id="CP022426">
    <property type="protein sequence ID" value="ATP11589.1"/>
    <property type="molecule type" value="Genomic_DNA"/>
</dbReference>
<organism evidence="1 2">
    <name type="scientific">Aeromonas salmonicida subsp. pectinolytica 34mel</name>
    <dbReference type="NCBI Taxonomy" id="1324960"/>
    <lineage>
        <taxon>Bacteria</taxon>
        <taxon>Pseudomonadati</taxon>
        <taxon>Pseudomonadota</taxon>
        <taxon>Gammaproteobacteria</taxon>
        <taxon>Aeromonadales</taxon>
        <taxon>Aeromonadaceae</taxon>
        <taxon>Aeromonas</taxon>
    </lineage>
</organism>
<gene>
    <name evidence="1" type="ORF">Asalp_45290</name>
</gene>
<protein>
    <submittedName>
        <fullName evidence="1">Uncharacterized protein</fullName>
    </submittedName>
</protein>
<name>A0A2D1QMF7_AERSA</name>
<reference evidence="2" key="1">
    <citation type="journal article" date="2018" name="BMC Genomics">
        <title>The complete and fully assembled genome sequence of Aeromonas salmonicida subsp. pectinolytica and its comparative analysis with other Aeromonas species: investigation of the mobilome in environmental and pathogenic strains.</title>
        <authorList>
            <person name="Pfeiffer F."/>
            <person name="Zamora-Lagos M.A."/>
            <person name="Blettinger M."/>
            <person name="Yeroslaviz A."/>
            <person name="Dahl A."/>
            <person name="Gruber S."/>
            <person name="Habermann B.H."/>
        </authorList>
    </citation>
    <scope>NUCLEOTIDE SEQUENCE [LARGE SCALE GENOMIC DNA]</scope>
    <source>
        <strain evidence="2">34mel</strain>
    </source>
</reference>